<dbReference type="STRING" id="168276.SAMN05444580_102275"/>
<evidence type="ECO:0000259" key="6">
    <source>
        <dbReference type="Pfam" id="PF02668"/>
    </source>
</evidence>
<proteinExistence type="predicted"/>
<keyword evidence="7" id="KW-0223">Dioxygenase</keyword>
<dbReference type="InterPro" id="IPR042098">
    <property type="entry name" value="TauD-like_sf"/>
</dbReference>
<gene>
    <name evidence="7" type="ORF">SAMN05444580_102275</name>
</gene>
<dbReference type="Gene3D" id="3.60.130.10">
    <property type="entry name" value="Clavaminate synthase-like"/>
    <property type="match status" value="1"/>
</dbReference>
<keyword evidence="8" id="KW-1185">Reference proteome</keyword>
<dbReference type="PANTHER" id="PTHR10696:SF56">
    <property type="entry name" value="TAUD_TFDA-LIKE DOMAIN-CONTAINING PROTEIN"/>
    <property type="match status" value="1"/>
</dbReference>
<evidence type="ECO:0000313" key="8">
    <source>
        <dbReference type="Proteomes" id="UP000199417"/>
    </source>
</evidence>
<evidence type="ECO:0000256" key="2">
    <source>
        <dbReference type="ARBA" id="ARBA00023002"/>
    </source>
</evidence>
<reference evidence="7 8" key="1">
    <citation type="submission" date="2016-10" db="EMBL/GenBank/DDBJ databases">
        <authorList>
            <person name="de Groot N.N."/>
        </authorList>
    </citation>
    <scope>NUCLEOTIDE SEQUENCE [LARGE SCALE GENOMIC DNA]</scope>
    <source>
        <strain evidence="7 8">JCM 11308</strain>
    </source>
</reference>
<feature type="domain" description="TauD/TfdA-like" evidence="6">
    <location>
        <begin position="58"/>
        <end position="311"/>
    </location>
</feature>
<dbReference type="InterPro" id="IPR050411">
    <property type="entry name" value="AlphaKG_dependent_hydroxylases"/>
</dbReference>
<keyword evidence="3" id="KW-0408">Iron</keyword>
<organism evidence="7 8">
    <name type="scientific">Rhodococcus tukisamuensis</name>
    <dbReference type="NCBI Taxonomy" id="168276"/>
    <lineage>
        <taxon>Bacteria</taxon>
        <taxon>Bacillati</taxon>
        <taxon>Actinomycetota</taxon>
        <taxon>Actinomycetes</taxon>
        <taxon>Mycobacteriales</taxon>
        <taxon>Nocardiaceae</taxon>
        <taxon>Rhodococcus</taxon>
    </lineage>
</organism>
<evidence type="ECO:0000256" key="3">
    <source>
        <dbReference type="ARBA" id="ARBA00023004"/>
    </source>
</evidence>
<feature type="compositionally biased region" description="Basic and acidic residues" evidence="5">
    <location>
        <begin position="11"/>
        <end position="21"/>
    </location>
</feature>
<evidence type="ECO:0000256" key="4">
    <source>
        <dbReference type="ARBA" id="ARBA00023194"/>
    </source>
</evidence>
<feature type="region of interest" description="Disordered" evidence="5">
    <location>
        <begin position="1"/>
        <end position="30"/>
    </location>
</feature>
<dbReference type="EMBL" id="FNAB01000002">
    <property type="protein sequence ID" value="SDC97786.1"/>
    <property type="molecule type" value="Genomic_DNA"/>
</dbReference>
<dbReference type="PANTHER" id="PTHR10696">
    <property type="entry name" value="GAMMA-BUTYROBETAINE HYDROXYLASE-RELATED"/>
    <property type="match status" value="1"/>
</dbReference>
<dbReference type="Pfam" id="PF02668">
    <property type="entry name" value="TauD"/>
    <property type="match status" value="1"/>
</dbReference>
<accession>A0A1G6R1L2</accession>
<name>A0A1G6R1L2_9NOCA</name>
<dbReference type="InterPro" id="IPR003819">
    <property type="entry name" value="TauD/TfdA-like"/>
</dbReference>
<evidence type="ECO:0000256" key="1">
    <source>
        <dbReference type="ARBA" id="ARBA00001954"/>
    </source>
</evidence>
<protein>
    <submittedName>
        <fullName evidence="7">Taurine dioxygenase, alpha-ketoglutarate-dependent</fullName>
    </submittedName>
</protein>
<keyword evidence="4" id="KW-0045">Antibiotic biosynthesis</keyword>
<dbReference type="GO" id="GO:0017000">
    <property type="term" value="P:antibiotic biosynthetic process"/>
    <property type="evidence" value="ECO:0007669"/>
    <property type="project" value="UniProtKB-KW"/>
</dbReference>
<keyword evidence="2" id="KW-0560">Oxidoreductase</keyword>
<sequence>MMVTPDTARTPGDDVSDRSPQDSDAVWTRPDFPDSSTWTVVLSEAERAEIVDAGRADGLDPSRLFPTLRSRCEEWAHTLSAGCGFVLLRGFPVDELGTEQTERAYLALGAMLGTPVGQDREGSVLTHIRDERITRTDPTVRLYRTRERQDFHTDGSDLVSLLCLSQAQAGGESLIASSAAIYNEVLRRRPDLLEVLYSPMPWDRNGEEPPGQPPYFELAPLNDIDGAPRLFYISWYIRDSQRHPEAPRLTAGQLEALELVETIANEPRFHVEMVFEPGDIQILHNGRILHARNAYRDHPDLDQRRHLLRLWLTARNFHGVAEPLRSGIPSRSANDGPAATR</sequence>
<evidence type="ECO:0000313" key="7">
    <source>
        <dbReference type="EMBL" id="SDC97786.1"/>
    </source>
</evidence>
<comment type="cofactor">
    <cofactor evidence="1">
        <name>Fe(2+)</name>
        <dbReference type="ChEBI" id="CHEBI:29033"/>
    </cofactor>
</comment>
<evidence type="ECO:0000256" key="5">
    <source>
        <dbReference type="SAM" id="MobiDB-lite"/>
    </source>
</evidence>
<dbReference type="Proteomes" id="UP000199417">
    <property type="component" value="Unassembled WGS sequence"/>
</dbReference>
<dbReference type="GO" id="GO:0051213">
    <property type="term" value="F:dioxygenase activity"/>
    <property type="evidence" value="ECO:0007669"/>
    <property type="project" value="UniProtKB-KW"/>
</dbReference>
<dbReference type="SUPFAM" id="SSF51197">
    <property type="entry name" value="Clavaminate synthase-like"/>
    <property type="match status" value="1"/>
</dbReference>
<dbReference type="AlphaFoldDB" id="A0A1G6R1L2"/>